<keyword evidence="4" id="KW-0687">Ribonucleoprotein</keyword>
<dbReference type="InterPro" id="IPR035979">
    <property type="entry name" value="RBD_domain_sf"/>
</dbReference>
<dbReference type="CDD" id="cd12330">
    <property type="entry name" value="RRM2_Hrp1p"/>
    <property type="match status" value="1"/>
</dbReference>
<name>A0A1J6KMC0_NICAT</name>
<dbReference type="GO" id="GO:0003723">
    <property type="term" value="F:RNA binding"/>
    <property type="evidence" value="ECO:0007669"/>
    <property type="project" value="UniProtKB-UniRule"/>
</dbReference>
<keyword evidence="5" id="KW-1185">Reference proteome</keyword>
<keyword evidence="1" id="KW-0694">RNA-binding</keyword>
<dbReference type="InterPro" id="IPR012677">
    <property type="entry name" value="Nucleotide-bd_a/b_plait_sf"/>
</dbReference>
<gene>
    <name evidence="4" type="primary">RNP1_13</name>
    <name evidence="4" type="ORF">A4A49_41641</name>
</gene>
<feature type="domain" description="RRM" evidence="3">
    <location>
        <begin position="6"/>
        <end position="82"/>
    </location>
</feature>
<dbReference type="GO" id="GO:1990904">
    <property type="term" value="C:ribonucleoprotein complex"/>
    <property type="evidence" value="ECO:0007669"/>
    <property type="project" value="UniProtKB-KW"/>
</dbReference>
<evidence type="ECO:0000259" key="3">
    <source>
        <dbReference type="PROSITE" id="PS50102"/>
    </source>
</evidence>
<feature type="domain" description="RRM" evidence="3">
    <location>
        <begin position="111"/>
        <end position="188"/>
    </location>
</feature>
<dbReference type="OMA" id="NETGDRH"/>
<comment type="caution">
    <text evidence="4">The sequence shown here is derived from an EMBL/GenBank/DDBJ whole genome shotgun (WGS) entry which is preliminary data.</text>
</comment>
<protein>
    <submittedName>
        <fullName evidence="4">Heterogeneous nuclear ribonucleoprotein 1</fullName>
    </submittedName>
</protein>
<feature type="compositionally biased region" description="Polar residues" evidence="2">
    <location>
        <begin position="343"/>
        <end position="352"/>
    </location>
</feature>
<accession>A0A1J6KMC0</accession>
<dbReference type="STRING" id="49451.A0A1J6KMC0"/>
<dbReference type="SMART" id="SM00360">
    <property type="entry name" value="RRM"/>
    <property type="match status" value="2"/>
</dbReference>
<proteinExistence type="predicted"/>
<evidence type="ECO:0000313" key="5">
    <source>
        <dbReference type="Proteomes" id="UP000187609"/>
    </source>
</evidence>
<dbReference type="Gramene" id="OIT20353">
    <property type="protein sequence ID" value="OIT20353"/>
    <property type="gene ID" value="A4A49_41641"/>
</dbReference>
<evidence type="ECO:0000313" key="4">
    <source>
        <dbReference type="EMBL" id="OIT20353.1"/>
    </source>
</evidence>
<evidence type="ECO:0000256" key="2">
    <source>
        <dbReference type="SAM" id="MobiDB-lite"/>
    </source>
</evidence>
<dbReference type="PANTHER" id="PTHR48035:SF4">
    <property type="entry name" value="RRM DOMAIN-CONTAINING PROTEIN"/>
    <property type="match status" value="1"/>
</dbReference>
<dbReference type="Proteomes" id="UP000187609">
    <property type="component" value="Unassembled WGS sequence"/>
</dbReference>
<dbReference type="InterPro" id="IPR000504">
    <property type="entry name" value="RRM_dom"/>
</dbReference>
<dbReference type="SUPFAM" id="SSF54928">
    <property type="entry name" value="RNA-binding domain, RBD"/>
    <property type="match status" value="2"/>
</dbReference>
<dbReference type="Pfam" id="PF00076">
    <property type="entry name" value="RRM_1"/>
    <property type="match status" value="2"/>
</dbReference>
<evidence type="ECO:0000256" key="1">
    <source>
        <dbReference type="PROSITE-ProRule" id="PRU00176"/>
    </source>
</evidence>
<dbReference type="GeneID" id="109220293"/>
<dbReference type="SMR" id="A0A1J6KMC0"/>
<reference evidence="4" key="1">
    <citation type="submission" date="2016-11" db="EMBL/GenBank/DDBJ databases">
        <title>The genome of Nicotiana attenuata.</title>
        <authorList>
            <person name="Xu S."/>
            <person name="Brockmoeller T."/>
            <person name="Gaquerel E."/>
            <person name="Navarro A."/>
            <person name="Kuhl H."/>
            <person name="Gase K."/>
            <person name="Ling Z."/>
            <person name="Zhou W."/>
            <person name="Kreitzer C."/>
            <person name="Stanke M."/>
            <person name="Tang H."/>
            <person name="Lyons E."/>
            <person name="Pandey P."/>
            <person name="Pandey S.P."/>
            <person name="Timmermann B."/>
            <person name="Baldwin I.T."/>
        </authorList>
    </citation>
    <scope>NUCLEOTIDE SEQUENCE [LARGE SCALE GENOMIC DNA]</scope>
    <source>
        <strain evidence="4">UT</strain>
    </source>
</reference>
<dbReference type="KEGG" id="nau:109220293"/>
<dbReference type="PROSITE" id="PS50102">
    <property type="entry name" value="RRM"/>
    <property type="match status" value="2"/>
</dbReference>
<dbReference type="AlphaFoldDB" id="A0A1J6KMC0"/>
<organism evidence="4 5">
    <name type="scientific">Nicotiana attenuata</name>
    <name type="common">Coyote tobacco</name>
    <dbReference type="NCBI Taxonomy" id="49451"/>
    <lineage>
        <taxon>Eukaryota</taxon>
        <taxon>Viridiplantae</taxon>
        <taxon>Streptophyta</taxon>
        <taxon>Embryophyta</taxon>
        <taxon>Tracheophyta</taxon>
        <taxon>Spermatophyta</taxon>
        <taxon>Magnoliopsida</taxon>
        <taxon>eudicotyledons</taxon>
        <taxon>Gunneridae</taxon>
        <taxon>Pentapetalae</taxon>
        <taxon>asterids</taxon>
        <taxon>lamiids</taxon>
        <taxon>Solanales</taxon>
        <taxon>Solanaceae</taxon>
        <taxon>Nicotianoideae</taxon>
        <taxon>Nicotianeae</taxon>
        <taxon>Nicotiana</taxon>
    </lineage>
</organism>
<dbReference type="PANTHER" id="PTHR48035">
    <property type="entry name" value="HETEROGENEOUS NUCLEAR RIBONUCLEOPROTEIN 1"/>
    <property type="match status" value="1"/>
</dbReference>
<feature type="region of interest" description="Disordered" evidence="2">
    <location>
        <begin position="301"/>
        <end position="388"/>
    </location>
</feature>
<sequence>MESDEGKLFVGGLRWETTEEKLRDYFSNYGEIKHATIMRDRYTGLSRRFAFVVFSDPSVIDTILQDKHNIDGRSVDTKRALPREQQQSLRSQLPYAGEDIETEPEGNVRTRKIFVGGLPSSLTEEEFRQYFQNYGNVKDKVIMYDPSTGRPRGFGFITFDTEDAVDKVLHKNFHELKNKLVEVKRALPKEANPAGNGGGRGYLGYGSSGPIRFPQPTFVGYNPYYYGYGCEIYSCYGGAAGVYANPSLASIGYASSLPGVAINQWSSQNHGYGPFYNLDASYGASSSWGAAVNHATFLPSTSNSRGHASQNGNQGNGYSTYTRNKGSFTDSDGNETGDRHTDNAPNSSTCEGSTEAGKHEANGHNTATICDSSNGSPGLPNGAWVSDK</sequence>
<dbReference type="Gene3D" id="3.30.70.330">
    <property type="match status" value="2"/>
</dbReference>
<dbReference type="InterPro" id="IPR053260">
    <property type="entry name" value="hnRNP"/>
</dbReference>
<dbReference type="OrthoDB" id="1875751at2759"/>
<feature type="compositionally biased region" description="Polar residues" evidence="2">
    <location>
        <begin position="301"/>
        <end position="331"/>
    </location>
</feature>
<feature type="compositionally biased region" description="Polar residues" evidence="2">
    <location>
        <begin position="363"/>
        <end position="376"/>
    </location>
</feature>
<dbReference type="EMBL" id="MJEQ01005416">
    <property type="protein sequence ID" value="OIT20353.1"/>
    <property type="molecule type" value="Genomic_DNA"/>
</dbReference>